<keyword evidence="4" id="KW-0274">FAD</keyword>
<dbReference type="Gene3D" id="3.30.465.10">
    <property type="match status" value="2"/>
</dbReference>
<keyword evidence="3" id="KW-0285">Flavoprotein</keyword>
<feature type="domain" description="Berberine/berberine-like" evidence="7">
    <location>
        <begin position="275"/>
        <end position="318"/>
    </location>
</feature>
<keyword evidence="5" id="KW-0560">Oxidoreductase</keyword>
<keyword evidence="9" id="KW-1185">Reference proteome</keyword>
<evidence type="ECO:0000256" key="1">
    <source>
        <dbReference type="ARBA" id="ARBA00001974"/>
    </source>
</evidence>
<evidence type="ECO:0000259" key="6">
    <source>
        <dbReference type="Pfam" id="PF01565"/>
    </source>
</evidence>
<dbReference type="PANTHER" id="PTHR42973">
    <property type="entry name" value="BINDING OXIDOREDUCTASE, PUTATIVE (AFU_ORTHOLOGUE AFUA_1G17690)-RELATED"/>
    <property type="match status" value="1"/>
</dbReference>
<evidence type="ECO:0000256" key="3">
    <source>
        <dbReference type="ARBA" id="ARBA00022630"/>
    </source>
</evidence>
<evidence type="ECO:0000256" key="2">
    <source>
        <dbReference type="ARBA" id="ARBA00005466"/>
    </source>
</evidence>
<evidence type="ECO:0008006" key="10">
    <source>
        <dbReference type="Google" id="ProtNLM"/>
    </source>
</evidence>
<comment type="cofactor">
    <cofactor evidence="1">
        <name>FAD</name>
        <dbReference type="ChEBI" id="CHEBI:57692"/>
    </cofactor>
</comment>
<name>A0ABD0KB61_9CAEN</name>
<dbReference type="Pfam" id="PF08031">
    <property type="entry name" value="BBE"/>
    <property type="match status" value="1"/>
</dbReference>
<organism evidence="8 9">
    <name type="scientific">Batillaria attramentaria</name>
    <dbReference type="NCBI Taxonomy" id="370345"/>
    <lineage>
        <taxon>Eukaryota</taxon>
        <taxon>Metazoa</taxon>
        <taxon>Spiralia</taxon>
        <taxon>Lophotrochozoa</taxon>
        <taxon>Mollusca</taxon>
        <taxon>Gastropoda</taxon>
        <taxon>Caenogastropoda</taxon>
        <taxon>Sorbeoconcha</taxon>
        <taxon>Cerithioidea</taxon>
        <taxon>Batillariidae</taxon>
        <taxon>Batillaria</taxon>
    </lineage>
</organism>
<dbReference type="InterPro" id="IPR006094">
    <property type="entry name" value="Oxid_FAD_bind_N"/>
</dbReference>
<evidence type="ECO:0000313" key="9">
    <source>
        <dbReference type="Proteomes" id="UP001519460"/>
    </source>
</evidence>
<dbReference type="Proteomes" id="UP001519460">
    <property type="component" value="Unassembled WGS sequence"/>
</dbReference>
<evidence type="ECO:0000313" key="8">
    <source>
        <dbReference type="EMBL" id="KAK7484361.1"/>
    </source>
</evidence>
<dbReference type="SUPFAM" id="SSF56176">
    <property type="entry name" value="FAD-binding/transporter-associated domain-like"/>
    <property type="match status" value="1"/>
</dbReference>
<protein>
    <recommendedName>
        <fullName evidence="10">Berberine/berberine-like domain-containing protein</fullName>
    </recommendedName>
</protein>
<sequence>MVITLYKVLFAKRYNLMVTIMSSGHSYICRSAHDGSVLISMERMKGIKFNLNSDRNPAGEVTVQSGNRWLDVYEAPGRNTLRFAINELSRLSRDWGGYFIVSGTQLIPGVVGMFTLFLNHYGADDDQSNTEIDSLINHNPNGNRFGVSDVRFNTFLDYARTVTDPPHVNTYRFSTFVQEHIVRNVSQVDQLVDFLMDLVHAPSNDSEYDCTGILTGGKMKEVPDGLTPINPKFRTALMYLACGISWPAHKTHPDEFYIDHALQKRDQLSPLGEGCYFNEPAEDLDDWKTQFWGKGGNYKRLLEIKRKWDPDLFFWCHNCVGSDESVDSE</sequence>
<feature type="domain" description="FAD linked oxidase N-terminal" evidence="6">
    <location>
        <begin position="10"/>
        <end position="78"/>
    </location>
</feature>
<dbReference type="InterPro" id="IPR016169">
    <property type="entry name" value="FAD-bd_PCMH_sub2"/>
</dbReference>
<dbReference type="InterPro" id="IPR036318">
    <property type="entry name" value="FAD-bd_PCMH-like_sf"/>
</dbReference>
<dbReference type="PANTHER" id="PTHR42973:SF39">
    <property type="entry name" value="FAD-BINDING PCMH-TYPE DOMAIN-CONTAINING PROTEIN"/>
    <property type="match status" value="1"/>
</dbReference>
<dbReference type="Pfam" id="PF01565">
    <property type="entry name" value="FAD_binding_4"/>
    <property type="match status" value="1"/>
</dbReference>
<proteinExistence type="inferred from homology"/>
<dbReference type="EMBL" id="JACVVK020000211">
    <property type="protein sequence ID" value="KAK7484361.1"/>
    <property type="molecule type" value="Genomic_DNA"/>
</dbReference>
<dbReference type="AlphaFoldDB" id="A0ABD0KB61"/>
<evidence type="ECO:0000256" key="5">
    <source>
        <dbReference type="ARBA" id="ARBA00023002"/>
    </source>
</evidence>
<comment type="caution">
    <text evidence="8">The sequence shown here is derived from an EMBL/GenBank/DDBJ whole genome shotgun (WGS) entry which is preliminary data.</text>
</comment>
<gene>
    <name evidence="8" type="ORF">BaRGS_00024366</name>
</gene>
<dbReference type="GO" id="GO:0016491">
    <property type="term" value="F:oxidoreductase activity"/>
    <property type="evidence" value="ECO:0007669"/>
    <property type="project" value="UniProtKB-KW"/>
</dbReference>
<evidence type="ECO:0000259" key="7">
    <source>
        <dbReference type="Pfam" id="PF08031"/>
    </source>
</evidence>
<dbReference type="InterPro" id="IPR012951">
    <property type="entry name" value="BBE"/>
</dbReference>
<comment type="similarity">
    <text evidence="2">Belongs to the oxygen-dependent FAD-linked oxidoreductase family.</text>
</comment>
<reference evidence="8 9" key="1">
    <citation type="journal article" date="2023" name="Sci. Data">
        <title>Genome assembly of the Korean intertidal mud-creeper Batillaria attramentaria.</title>
        <authorList>
            <person name="Patra A.K."/>
            <person name="Ho P.T."/>
            <person name="Jun S."/>
            <person name="Lee S.J."/>
            <person name="Kim Y."/>
            <person name="Won Y.J."/>
        </authorList>
    </citation>
    <scope>NUCLEOTIDE SEQUENCE [LARGE SCALE GENOMIC DNA]</scope>
    <source>
        <strain evidence="8">Wonlab-2016</strain>
    </source>
</reference>
<dbReference type="InterPro" id="IPR050416">
    <property type="entry name" value="FAD-linked_Oxidoreductase"/>
</dbReference>
<accession>A0ABD0KB61</accession>
<evidence type="ECO:0000256" key="4">
    <source>
        <dbReference type="ARBA" id="ARBA00022827"/>
    </source>
</evidence>
<dbReference type="Gene3D" id="3.40.462.20">
    <property type="match status" value="1"/>
</dbReference>